<name>G2PGT8_STRV4</name>
<sequence length="113" mass="12352">MTDPTARLAESGWLAAATAAHEEQQLEILASQLLQIRRHADLINSRLADLGIEPVHEASVDRLGNLRSAKLLDADHDRGTYEVRAYWGEDTQAVELHTADRSTDPTGSAAYAC</sequence>
<keyword evidence="2" id="KW-1185">Reference proteome</keyword>
<accession>G2PGT8</accession>
<organism evidence="1 2">
    <name type="scientific">Streptomyces violaceusniger (strain Tu 4113)</name>
    <dbReference type="NCBI Taxonomy" id="653045"/>
    <lineage>
        <taxon>Bacteria</taxon>
        <taxon>Bacillati</taxon>
        <taxon>Actinomycetota</taxon>
        <taxon>Actinomycetes</taxon>
        <taxon>Kitasatosporales</taxon>
        <taxon>Streptomycetaceae</taxon>
        <taxon>Streptomyces</taxon>
        <taxon>Streptomyces violaceusniger group</taxon>
    </lineage>
</organism>
<proteinExistence type="predicted"/>
<dbReference type="RefSeq" id="WP_014043587.1">
    <property type="nucleotide sequence ID" value="NC_015951.1"/>
</dbReference>
<evidence type="ECO:0000313" key="1">
    <source>
        <dbReference type="EMBL" id="AEM88652.1"/>
    </source>
</evidence>
<dbReference type="KEGG" id="svl:Strvi_9395"/>
<dbReference type="AlphaFoldDB" id="G2PGT8"/>
<dbReference type="Proteomes" id="UP000008703">
    <property type="component" value="Plasmid pSTRVI01"/>
</dbReference>
<dbReference type="EMBL" id="CP002995">
    <property type="protein sequence ID" value="AEM88652.1"/>
    <property type="molecule type" value="Genomic_DNA"/>
</dbReference>
<dbReference type="HOGENOM" id="CLU_2132231_0_0_11"/>
<reference evidence="1" key="1">
    <citation type="submission" date="2011-08" db="EMBL/GenBank/DDBJ databases">
        <title>Complete sequence of plasmid 1 of Streptomyces violaceusniger Tu 4113.</title>
        <authorList>
            <consortium name="US DOE Joint Genome Institute"/>
            <person name="Lucas S."/>
            <person name="Han J."/>
            <person name="Lapidus A."/>
            <person name="Cheng J.-F."/>
            <person name="Goodwin L."/>
            <person name="Pitluck S."/>
            <person name="Peters L."/>
            <person name="Ivanova N."/>
            <person name="Daligault H."/>
            <person name="Detter J.C."/>
            <person name="Han C."/>
            <person name="Tapia R."/>
            <person name="Land M."/>
            <person name="Hauser L."/>
            <person name="Kyrpides N."/>
            <person name="Ivanova N."/>
            <person name="Pagani I."/>
            <person name="Hagen A."/>
            <person name="Katz L."/>
            <person name="Fiedler H.-P."/>
            <person name="Keasling J."/>
            <person name="Fortman J."/>
            <person name="Woyke T."/>
        </authorList>
    </citation>
    <scope>NUCLEOTIDE SEQUENCE [LARGE SCALE GENOMIC DNA]</scope>
    <source>
        <strain evidence="1">Tu 4113</strain>
        <plasmid evidence="1">pSTRVI01</plasmid>
    </source>
</reference>
<evidence type="ECO:0000313" key="2">
    <source>
        <dbReference type="Proteomes" id="UP000008703"/>
    </source>
</evidence>
<keyword evidence="1" id="KW-0614">Plasmid</keyword>
<gene>
    <name evidence="1" type="ORF">Strvi_9395</name>
</gene>
<geneLocation type="plasmid" evidence="1 2">
    <name>pSTRVI01</name>
</geneLocation>
<protein>
    <submittedName>
        <fullName evidence="1">Uncharacterized protein</fullName>
    </submittedName>
</protein>